<name>A0A225WJA9_9STRA</name>
<accession>A0A225WJA9</accession>
<keyword evidence="1" id="KW-0812">Transmembrane</keyword>
<feature type="transmembrane region" description="Helical" evidence="1">
    <location>
        <begin position="52"/>
        <end position="69"/>
    </location>
</feature>
<evidence type="ECO:0000256" key="1">
    <source>
        <dbReference type="SAM" id="Phobius"/>
    </source>
</evidence>
<evidence type="ECO:0000313" key="3">
    <source>
        <dbReference type="Proteomes" id="UP000198211"/>
    </source>
</evidence>
<gene>
    <name evidence="2" type="ORF">PHMEG_0008540</name>
</gene>
<dbReference type="Proteomes" id="UP000198211">
    <property type="component" value="Unassembled WGS sequence"/>
</dbReference>
<protein>
    <submittedName>
        <fullName evidence="2">Retroelement pol Polyprotein</fullName>
    </submittedName>
</protein>
<organism evidence="2 3">
    <name type="scientific">Phytophthora megakarya</name>
    <dbReference type="NCBI Taxonomy" id="4795"/>
    <lineage>
        <taxon>Eukaryota</taxon>
        <taxon>Sar</taxon>
        <taxon>Stramenopiles</taxon>
        <taxon>Oomycota</taxon>
        <taxon>Peronosporomycetes</taxon>
        <taxon>Peronosporales</taxon>
        <taxon>Peronosporaceae</taxon>
        <taxon>Phytophthora</taxon>
    </lineage>
</organism>
<proteinExistence type="predicted"/>
<dbReference type="OrthoDB" id="111524at2759"/>
<reference evidence="3" key="1">
    <citation type="submission" date="2017-03" db="EMBL/GenBank/DDBJ databases">
        <title>Phytopthora megakarya and P. palmivora, two closely related causual agents of cacao black pod achieved similar genome size and gene model numbers by different mechanisms.</title>
        <authorList>
            <person name="Ali S."/>
            <person name="Shao J."/>
            <person name="Larry D.J."/>
            <person name="Kronmiller B."/>
            <person name="Shen D."/>
            <person name="Strem M.D."/>
            <person name="Melnick R.L."/>
            <person name="Guiltinan M.J."/>
            <person name="Tyler B.M."/>
            <person name="Meinhardt L.W."/>
            <person name="Bailey B.A."/>
        </authorList>
    </citation>
    <scope>NUCLEOTIDE SEQUENCE [LARGE SCALE GENOMIC DNA]</scope>
    <source>
        <strain evidence="3">zdho120</strain>
    </source>
</reference>
<evidence type="ECO:0000313" key="2">
    <source>
        <dbReference type="EMBL" id="OWZ17514.1"/>
    </source>
</evidence>
<keyword evidence="1" id="KW-1133">Transmembrane helix</keyword>
<keyword evidence="1" id="KW-0472">Membrane</keyword>
<dbReference type="AlphaFoldDB" id="A0A225WJA9"/>
<comment type="caution">
    <text evidence="2">The sequence shown here is derived from an EMBL/GenBank/DDBJ whole genome shotgun (WGS) entry which is preliminary data.</text>
</comment>
<keyword evidence="3" id="KW-1185">Reference proteome</keyword>
<sequence>MTALLTSLSLEHFKCPPLSNQPTPICTSKRIKIANVYVVPGISVTLLSVSQLVYAGYIVHFVSNVWMVTRGKAKRLVRQALENKGVYQVRASRTNDLSVSVSESGYLTTPVSSLTVWHRQLGHLLKAREV</sequence>
<dbReference type="EMBL" id="NBNE01000742">
    <property type="protein sequence ID" value="OWZ17514.1"/>
    <property type="molecule type" value="Genomic_DNA"/>
</dbReference>